<name>A0ABY2WRZ6_9RHOB</name>
<comment type="caution">
    <text evidence="1">The sequence shown here is derived from an EMBL/GenBank/DDBJ whole genome shotgun (WGS) entry which is preliminary data.</text>
</comment>
<dbReference type="Proteomes" id="UP001193035">
    <property type="component" value="Unassembled WGS sequence"/>
</dbReference>
<evidence type="ECO:0008006" key="3">
    <source>
        <dbReference type="Google" id="ProtNLM"/>
    </source>
</evidence>
<proteinExistence type="predicted"/>
<protein>
    <recommendedName>
        <fullName evidence="3">Invasion associated locus B family protein</fullName>
    </recommendedName>
</protein>
<sequence>MTGVRTKRPSAASAKPIHLVYATAVGTREAGVELPAGDRYWFCQRTIEEAGMRKKWIWVMALVSLSAACVKRGSEDSDHMVRSHHGAWSVLCSDAHANCIANLPVEDMTGKQILSISGYLLPENEKAVAAGFNILIPARMSAPGRPDLTVNKAAGLLMSVDHRVTRRYSIENCKPDYCVVNVGVKRRLLRALETGKTARLTLVYSGSEERTEEFQVPLPGLAEALNAAG</sequence>
<dbReference type="Pfam" id="PF06776">
    <property type="entry name" value="IalB"/>
    <property type="match status" value="1"/>
</dbReference>
<dbReference type="EMBL" id="VCPD01000012">
    <property type="protein sequence ID" value="TMV02567.1"/>
    <property type="molecule type" value="Genomic_DNA"/>
</dbReference>
<reference evidence="1 2" key="1">
    <citation type="submission" date="2019-05" db="EMBL/GenBank/DDBJ databases">
        <title>Ruegeria sp. nov., isolated from tidal flat.</title>
        <authorList>
            <person name="Kim W."/>
        </authorList>
    </citation>
    <scope>NUCLEOTIDE SEQUENCE [LARGE SCALE GENOMIC DNA]</scope>
    <source>
        <strain evidence="1 2">CAU 1488</strain>
    </source>
</reference>
<dbReference type="Gene3D" id="2.60.40.1880">
    <property type="entry name" value="Invasion associated locus B (IalB) protein"/>
    <property type="match status" value="1"/>
</dbReference>
<accession>A0ABY2WRZ6</accession>
<dbReference type="InterPro" id="IPR038696">
    <property type="entry name" value="IalB_sf"/>
</dbReference>
<keyword evidence="2" id="KW-1185">Reference proteome</keyword>
<organism evidence="1 2">
    <name type="scientific">Ruegeria sediminis</name>
    <dbReference type="NCBI Taxonomy" id="2583820"/>
    <lineage>
        <taxon>Bacteria</taxon>
        <taxon>Pseudomonadati</taxon>
        <taxon>Pseudomonadota</taxon>
        <taxon>Alphaproteobacteria</taxon>
        <taxon>Rhodobacterales</taxon>
        <taxon>Roseobacteraceae</taxon>
        <taxon>Ruegeria</taxon>
    </lineage>
</organism>
<evidence type="ECO:0000313" key="1">
    <source>
        <dbReference type="EMBL" id="TMV02567.1"/>
    </source>
</evidence>
<gene>
    <name evidence="1" type="ORF">FGK63_20270</name>
</gene>
<evidence type="ECO:0000313" key="2">
    <source>
        <dbReference type="Proteomes" id="UP001193035"/>
    </source>
</evidence>
<dbReference type="InterPro" id="IPR010642">
    <property type="entry name" value="Invasion_prot_B"/>
</dbReference>